<evidence type="ECO:0000313" key="2">
    <source>
        <dbReference type="Proteomes" id="UP000799755"/>
    </source>
</evidence>
<dbReference type="Proteomes" id="UP000799755">
    <property type="component" value="Unassembled WGS sequence"/>
</dbReference>
<gene>
    <name evidence="1" type="ORF">BDR25DRAFT_358758</name>
</gene>
<proteinExistence type="predicted"/>
<sequence length="295" mass="33725">MDSYMNYQLDRNTIRQTGGVIIGSTRLANTTDADTRIIYREQRRGYDLHIHLKTQPPNVSITSTAGSRIRDRLRQIQNNAVSKDEIRGSSMPNASSYCFSMIKRRKRRNKDQGSHNKMTRRRSISARTARRSTIAVLKFKYLKGNRSGSRGTLLHSIAEFRPDMRQSALKDEKESLPRKILHTNRTKLFQAKAQHVVGTYDETSVPPPIPKHYHRNGDRVETSEEASVNEKDTFVTQQLRKATLVRIQAVENDKARYEGAQMYAAENIPTSKLRFGQLKPPPPSSERSRTASPFP</sequence>
<comment type="caution">
    <text evidence="1">The sequence shown here is derived from an EMBL/GenBank/DDBJ whole genome shotgun (WGS) entry which is preliminary data.</text>
</comment>
<organism evidence="1 2">
    <name type="scientific">Lindgomyces ingoldianus</name>
    <dbReference type="NCBI Taxonomy" id="673940"/>
    <lineage>
        <taxon>Eukaryota</taxon>
        <taxon>Fungi</taxon>
        <taxon>Dikarya</taxon>
        <taxon>Ascomycota</taxon>
        <taxon>Pezizomycotina</taxon>
        <taxon>Dothideomycetes</taxon>
        <taxon>Pleosporomycetidae</taxon>
        <taxon>Pleosporales</taxon>
        <taxon>Lindgomycetaceae</taxon>
        <taxon>Lindgomyces</taxon>
    </lineage>
</organism>
<protein>
    <submittedName>
        <fullName evidence="1">Uncharacterized protein</fullName>
    </submittedName>
</protein>
<reference evidence="1" key="1">
    <citation type="journal article" date="2020" name="Stud. Mycol.">
        <title>101 Dothideomycetes genomes: a test case for predicting lifestyles and emergence of pathogens.</title>
        <authorList>
            <person name="Haridas S."/>
            <person name="Albert R."/>
            <person name="Binder M."/>
            <person name="Bloem J."/>
            <person name="Labutti K."/>
            <person name="Salamov A."/>
            <person name="Andreopoulos B."/>
            <person name="Baker S."/>
            <person name="Barry K."/>
            <person name="Bills G."/>
            <person name="Bluhm B."/>
            <person name="Cannon C."/>
            <person name="Castanera R."/>
            <person name="Culley D."/>
            <person name="Daum C."/>
            <person name="Ezra D."/>
            <person name="Gonzalez J."/>
            <person name="Henrissat B."/>
            <person name="Kuo A."/>
            <person name="Liang C."/>
            <person name="Lipzen A."/>
            <person name="Lutzoni F."/>
            <person name="Magnuson J."/>
            <person name="Mondo S."/>
            <person name="Nolan M."/>
            <person name="Ohm R."/>
            <person name="Pangilinan J."/>
            <person name="Park H.-J."/>
            <person name="Ramirez L."/>
            <person name="Alfaro M."/>
            <person name="Sun H."/>
            <person name="Tritt A."/>
            <person name="Yoshinaga Y."/>
            <person name="Zwiers L.-H."/>
            <person name="Turgeon B."/>
            <person name="Goodwin S."/>
            <person name="Spatafora J."/>
            <person name="Crous P."/>
            <person name="Grigoriev I."/>
        </authorList>
    </citation>
    <scope>NUCLEOTIDE SEQUENCE</scope>
    <source>
        <strain evidence="1">ATCC 200398</strain>
    </source>
</reference>
<accession>A0ACB6QM59</accession>
<name>A0ACB6QM59_9PLEO</name>
<keyword evidence="2" id="KW-1185">Reference proteome</keyword>
<evidence type="ECO:0000313" key="1">
    <source>
        <dbReference type="EMBL" id="KAF2467212.1"/>
    </source>
</evidence>
<dbReference type="EMBL" id="MU003521">
    <property type="protein sequence ID" value="KAF2467212.1"/>
    <property type="molecule type" value="Genomic_DNA"/>
</dbReference>